<evidence type="ECO:0000256" key="1">
    <source>
        <dbReference type="ARBA" id="ARBA00023002"/>
    </source>
</evidence>
<accession>A0A222MVL7</accession>
<feature type="domain" description="Flavodoxin-like fold" evidence="2">
    <location>
        <begin position="1"/>
        <end position="149"/>
    </location>
</feature>
<dbReference type="GO" id="GO:0009055">
    <property type="term" value="F:electron transfer activity"/>
    <property type="evidence" value="ECO:0007669"/>
    <property type="project" value="TreeGrafter"/>
</dbReference>
<name>A0A222MVL7_9BACT</name>
<dbReference type="Pfam" id="PF02525">
    <property type="entry name" value="Flavodoxin_2"/>
    <property type="match status" value="1"/>
</dbReference>
<gene>
    <name evidence="3" type="ORF">CAV_0044</name>
</gene>
<keyword evidence="4" id="KW-1185">Reference proteome</keyword>
<dbReference type="InterPro" id="IPR003680">
    <property type="entry name" value="Flavodoxin_fold"/>
</dbReference>
<dbReference type="InterPro" id="IPR029039">
    <property type="entry name" value="Flavoprotein-like_sf"/>
</dbReference>
<dbReference type="PANTHER" id="PTHR47307:SF1">
    <property type="entry name" value="GLUTATHIONE-REGULATED POTASSIUM-EFFLUX SYSTEM ANCILLARY PROTEIN KEFG"/>
    <property type="match status" value="1"/>
</dbReference>
<dbReference type="OrthoDB" id="9798454at2"/>
<dbReference type="GO" id="GO:0003955">
    <property type="term" value="F:NAD(P)H dehydrogenase (quinone) activity"/>
    <property type="evidence" value="ECO:0007669"/>
    <property type="project" value="TreeGrafter"/>
</dbReference>
<dbReference type="Gene3D" id="3.40.50.360">
    <property type="match status" value="1"/>
</dbReference>
<evidence type="ECO:0000313" key="3">
    <source>
        <dbReference type="EMBL" id="ASQ29726.1"/>
    </source>
</evidence>
<organism evidence="3 4">
    <name type="scientific">Campylobacter avium LMG 24591</name>
    <dbReference type="NCBI Taxonomy" id="522484"/>
    <lineage>
        <taxon>Bacteria</taxon>
        <taxon>Pseudomonadati</taxon>
        <taxon>Campylobacterota</taxon>
        <taxon>Epsilonproteobacteria</taxon>
        <taxon>Campylobacterales</taxon>
        <taxon>Campylobacteraceae</taxon>
        <taxon>Campylobacter</taxon>
    </lineage>
</organism>
<sequence length="164" mass="18689">MKTLLILSHTYWENSKVNKALAREALGLDYVKVHNINEVYKDGKIDAAKEIELLKEAEFIVFQFPLFWFSTPSLMKEWQDVVLSQILHGENPKLLSGKKFGIVSTLGGAKDTYDGHHGYTLNELLRPIYYAFKYCGATLVDEFAIYSADASNLPLQEYKSYLKG</sequence>
<evidence type="ECO:0000313" key="4">
    <source>
        <dbReference type="Proteomes" id="UP000201169"/>
    </source>
</evidence>
<reference evidence="3 4" key="1">
    <citation type="submission" date="2017-07" db="EMBL/GenBank/DDBJ databases">
        <title>Analysis of two Campylobacter avium genomes and identification of a novel hippuricase gene.</title>
        <authorList>
            <person name="Miller W.G."/>
            <person name="Chapman M.H."/>
            <person name="Yee E."/>
            <person name="Revez J."/>
            <person name="Bono J.L."/>
            <person name="Rossi M."/>
        </authorList>
    </citation>
    <scope>NUCLEOTIDE SEQUENCE [LARGE SCALE GENOMIC DNA]</scope>
    <source>
        <strain evidence="3 4">LMG 24591</strain>
    </source>
</reference>
<dbReference type="AlphaFoldDB" id="A0A222MVL7"/>
<dbReference type="RefSeq" id="WP_094324518.1">
    <property type="nucleotide sequence ID" value="NZ_CP022347.1"/>
</dbReference>
<proteinExistence type="predicted"/>
<dbReference type="PANTHER" id="PTHR47307">
    <property type="entry name" value="GLUTATHIONE-REGULATED POTASSIUM-EFFLUX SYSTEM ANCILLARY PROTEIN KEFG"/>
    <property type="match status" value="1"/>
</dbReference>
<dbReference type="GO" id="GO:0010181">
    <property type="term" value="F:FMN binding"/>
    <property type="evidence" value="ECO:0007669"/>
    <property type="project" value="TreeGrafter"/>
</dbReference>
<evidence type="ECO:0000259" key="2">
    <source>
        <dbReference type="Pfam" id="PF02525"/>
    </source>
</evidence>
<dbReference type="Proteomes" id="UP000201169">
    <property type="component" value="Chromosome"/>
</dbReference>
<keyword evidence="1" id="KW-0560">Oxidoreductase</keyword>
<dbReference type="EMBL" id="CP022347">
    <property type="protein sequence ID" value="ASQ29726.1"/>
    <property type="molecule type" value="Genomic_DNA"/>
</dbReference>
<dbReference type="KEGG" id="cavi:CAV_0044"/>
<dbReference type="SUPFAM" id="SSF52218">
    <property type="entry name" value="Flavoproteins"/>
    <property type="match status" value="1"/>
</dbReference>
<protein>
    <submittedName>
        <fullName evidence="3">Flavodoxin-like fold domain protein, putative NAD(P)H (Quinone) dehydrogenase/reductase</fullName>
    </submittedName>
</protein>
<dbReference type="InterPro" id="IPR046980">
    <property type="entry name" value="KefG/KefF"/>
</dbReference>